<evidence type="ECO:0000256" key="1">
    <source>
        <dbReference type="ARBA" id="ARBA00006420"/>
    </source>
</evidence>
<dbReference type="PANTHER" id="PTHR11178">
    <property type="entry name" value="IRON-SULFUR CLUSTER SCAFFOLD PROTEIN NFU-RELATED"/>
    <property type="match status" value="1"/>
</dbReference>
<evidence type="ECO:0000256" key="3">
    <source>
        <dbReference type="SAM" id="Phobius"/>
    </source>
</evidence>
<dbReference type="InterPro" id="IPR036498">
    <property type="entry name" value="Nfu/NifU_N_sf"/>
</dbReference>
<proteinExistence type="inferred from homology"/>
<dbReference type="Gene3D" id="3.30.1370.70">
    <property type="entry name" value="Scaffold protein Nfu/NifU, N-terminal domain"/>
    <property type="match status" value="1"/>
</dbReference>
<evidence type="ECO:0000313" key="5">
    <source>
        <dbReference type="EMBL" id="KUF95262.1"/>
    </source>
</evidence>
<dbReference type="SUPFAM" id="SSF110836">
    <property type="entry name" value="Hypothetical protein SAV1430"/>
    <property type="match status" value="1"/>
</dbReference>
<comment type="caution">
    <text evidence="5">The sequence shown here is derived from an EMBL/GenBank/DDBJ whole genome shotgun (WGS) entry which is preliminary data.</text>
</comment>
<dbReference type="InterPro" id="IPR014824">
    <property type="entry name" value="Nfu/NifU_N"/>
</dbReference>
<organism evidence="5 6">
    <name type="scientific">Phytophthora nicotianae</name>
    <name type="common">Potato buckeye rot agent</name>
    <name type="synonym">Phytophthora parasitica</name>
    <dbReference type="NCBI Taxonomy" id="4792"/>
    <lineage>
        <taxon>Eukaryota</taxon>
        <taxon>Sar</taxon>
        <taxon>Stramenopiles</taxon>
        <taxon>Oomycota</taxon>
        <taxon>Peronosporomycetes</taxon>
        <taxon>Peronosporales</taxon>
        <taxon>Peronosporaceae</taxon>
        <taxon>Phytophthora</taxon>
    </lineage>
</organism>
<name>A0A0W8DFX1_PHYNI</name>
<comment type="similarity">
    <text evidence="1">Belongs to the NifU family.</text>
</comment>
<feature type="compositionally biased region" description="Low complexity" evidence="2">
    <location>
        <begin position="13"/>
        <end position="23"/>
    </location>
</feature>
<dbReference type="GO" id="GO:0051536">
    <property type="term" value="F:iron-sulfur cluster binding"/>
    <property type="evidence" value="ECO:0007669"/>
    <property type="project" value="InterPro"/>
</dbReference>
<feature type="compositionally biased region" description="Polar residues" evidence="2">
    <location>
        <begin position="1"/>
        <end position="12"/>
    </location>
</feature>
<feature type="domain" description="Scaffold protein Nfu/NifU N-terminal" evidence="4">
    <location>
        <begin position="542"/>
        <end position="616"/>
    </location>
</feature>
<feature type="transmembrane region" description="Helical" evidence="3">
    <location>
        <begin position="427"/>
        <end position="450"/>
    </location>
</feature>
<evidence type="ECO:0000259" key="4">
    <source>
        <dbReference type="SMART" id="SM00932"/>
    </source>
</evidence>
<dbReference type="InterPro" id="IPR001075">
    <property type="entry name" value="NIF_FeS_clus_asmbl_NifU_C"/>
</dbReference>
<dbReference type="Pfam" id="PF08712">
    <property type="entry name" value="Nfu_N"/>
    <property type="match status" value="1"/>
</dbReference>
<dbReference type="Proteomes" id="UP000054636">
    <property type="component" value="Unassembled WGS sequence"/>
</dbReference>
<dbReference type="Gene3D" id="3.30.300.130">
    <property type="entry name" value="Fe-S cluster assembly (FSCA)"/>
    <property type="match status" value="1"/>
</dbReference>
<dbReference type="AlphaFoldDB" id="A0A0W8DFX1"/>
<feature type="compositionally biased region" description="Polar residues" evidence="2">
    <location>
        <begin position="329"/>
        <end position="342"/>
    </location>
</feature>
<evidence type="ECO:0000313" key="6">
    <source>
        <dbReference type="Proteomes" id="UP000054636"/>
    </source>
</evidence>
<protein>
    <submittedName>
        <fullName evidence="5">Queuine tRNA-ribosyltransferase</fullName>
    </submittedName>
</protein>
<keyword evidence="3" id="KW-0472">Membrane</keyword>
<reference evidence="5 6" key="1">
    <citation type="submission" date="2015-11" db="EMBL/GenBank/DDBJ databases">
        <title>Genomes and virulence difference between two physiological races of Phytophthora nicotianae.</title>
        <authorList>
            <person name="Liu H."/>
            <person name="Ma X."/>
            <person name="Yu H."/>
            <person name="Fang D."/>
            <person name="Li Y."/>
            <person name="Wang X."/>
            <person name="Wang W."/>
            <person name="Dong Y."/>
            <person name="Xiao B."/>
        </authorList>
    </citation>
    <scope>NUCLEOTIDE SEQUENCE [LARGE SCALE GENOMIC DNA]</scope>
    <source>
        <strain evidence="6">race 1</strain>
    </source>
</reference>
<feature type="region of interest" description="Disordered" evidence="2">
    <location>
        <begin position="1"/>
        <end position="39"/>
    </location>
</feature>
<dbReference type="FunFam" id="3.30.300.130:FF:000001">
    <property type="entry name" value="NFU1 iron-sulfur cluster scaffold"/>
    <property type="match status" value="1"/>
</dbReference>
<accession>A0A0W8DFX1</accession>
<dbReference type="EMBL" id="LNFP01000237">
    <property type="protein sequence ID" value="KUF95262.1"/>
    <property type="molecule type" value="Genomic_DNA"/>
</dbReference>
<dbReference type="Pfam" id="PF01106">
    <property type="entry name" value="NifU"/>
    <property type="match status" value="1"/>
</dbReference>
<feature type="transmembrane region" description="Helical" evidence="3">
    <location>
        <begin position="470"/>
        <end position="491"/>
    </location>
</feature>
<dbReference type="SMART" id="SM00932">
    <property type="entry name" value="Nfu_N"/>
    <property type="match status" value="1"/>
</dbReference>
<dbReference type="InterPro" id="IPR034904">
    <property type="entry name" value="FSCA_dom_sf"/>
</dbReference>
<evidence type="ECO:0000256" key="2">
    <source>
        <dbReference type="SAM" id="MobiDB-lite"/>
    </source>
</evidence>
<keyword evidence="3" id="KW-1133">Transmembrane helix</keyword>
<gene>
    <name evidence="5" type="ORF">AM588_10006173</name>
</gene>
<dbReference type="SUPFAM" id="SSF50729">
    <property type="entry name" value="PH domain-like"/>
    <property type="match status" value="1"/>
</dbReference>
<feature type="compositionally biased region" description="Polar residues" evidence="2">
    <location>
        <begin position="287"/>
        <end position="318"/>
    </location>
</feature>
<sequence length="740" mass="82199">MSLSPRLSTVEMSTCSESRSSSSGLCGEAATDTGEDNTERSVRIPTAVRNTSSLDHDSIEGFMVVHQKKKQRQRFLMSKSTHYVVANTTKHTLEIYNNESRSELIYLLSLADAVLSFESDNANIVMEKCFCVEVRTWKKKNTVRLQPQGFIFFEENQARMLLWVKCIHGAIKRATTLDSELFRSPSTASSSIEPVWSYSENDESRVKVDAIPSVTVSEEDSLCASNVASPVISPTTSSAFATAREKLTQRLAIGSSNRIASAGRTMMTPTRSSSSSAERQPNRWGSIFSSNDKQHQTRSPMSSTATDASASIETTASPRLSFKGKRSSKTATDVSSETAPSQNIETISSFLSRSSRAKTSTAVPSKNDIVPTGNLAEVVPVQPATTKRDISEALPTEANQWDTSAELVDDPGPVALRVLTIMLTMTTIAGVLGASVFLPIALAGSLAHFYNQHQCFSTWILSSVAVYLASRYHVLFGIGTASTLLYMWGYARFKTRRRYRLQRKVVMHFGGSETKEDIAHVEIPNWMRYPDVDRVEWLNKVFVTGWPYLKKAIEDFTPSSEEVRRSPLAKKLFQIEGVTRVFFGKDFISVTKTEDEDWDALNAEIFATIMDFFASDEQVMSDEPIITDTTILPDDDEVVAMIKELLEQRIRPSVQDDGGDIFYKGFDEKTGMVLVQLAGSCAGCPSSSVTLKHGVENMLKHYIPEVRGIEEWVDEELNAVNEKEFRTLEEKLRSVGIPSE</sequence>
<dbReference type="PANTHER" id="PTHR11178:SF1">
    <property type="entry name" value="NFU1 IRON-SULFUR CLUSTER SCAFFOLD HOMOLOG, MITOCHONDRIAL"/>
    <property type="match status" value="1"/>
</dbReference>
<dbReference type="GO" id="GO:0016226">
    <property type="term" value="P:iron-sulfur cluster assembly"/>
    <property type="evidence" value="ECO:0007669"/>
    <property type="project" value="InterPro"/>
</dbReference>
<keyword evidence="3" id="KW-0812">Transmembrane</keyword>
<dbReference type="GO" id="GO:0005506">
    <property type="term" value="F:iron ion binding"/>
    <property type="evidence" value="ECO:0007669"/>
    <property type="project" value="InterPro"/>
</dbReference>
<dbReference type="SUPFAM" id="SSF117916">
    <property type="entry name" value="Fe-S cluster assembly (FSCA) domain-like"/>
    <property type="match status" value="1"/>
</dbReference>
<dbReference type="GO" id="GO:0005739">
    <property type="term" value="C:mitochondrion"/>
    <property type="evidence" value="ECO:0007669"/>
    <property type="project" value="TreeGrafter"/>
</dbReference>
<feature type="region of interest" description="Disordered" evidence="2">
    <location>
        <begin position="252"/>
        <end position="342"/>
    </location>
</feature>